<feature type="signal peptide" evidence="2">
    <location>
        <begin position="1"/>
        <end position="28"/>
    </location>
</feature>
<gene>
    <name evidence="3" type="ORF">SPIL2461_LOCUS19610</name>
</gene>
<feature type="compositionally biased region" description="Low complexity" evidence="1">
    <location>
        <begin position="260"/>
        <end position="269"/>
    </location>
</feature>
<feature type="region of interest" description="Disordered" evidence="1">
    <location>
        <begin position="240"/>
        <end position="269"/>
    </location>
</feature>
<proteinExistence type="predicted"/>
<evidence type="ECO:0000313" key="4">
    <source>
        <dbReference type="Proteomes" id="UP000649617"/>
    </source>
</evidence>
<organism evidence="3 4">
    <name type="scientific">Symbiodinium pilosum</name>
    <name type="common">Dinoflagellate</name>
    <dbReference type="NCBI Taxonomy" id="2952"/>
    <lineage>
        <taxon>Eukaryota</taxon>
        <taxon>Sar</taxon>
        <taxon>Alveolata</taxon>
        <taxon>Dinophyceae</taxon>
        <taxon>Suessiales</taxon>
        <taxon>Symbiodiniaceae</taxon>
        <taxon>Symbiodinium</taxon>
    </lineage>
</organism>
<feature type="chain" id="PRO_5032755921" evidence="2">
    <location>
        <begin position="29"/>
        <end position="518"/>
    </location>
</feature>
<keyword evidence="4" id="KW-1185">Reference proteome</keyword>
<feature type="region of interest" description="Disordered" evidence="1">
    <location>
        <begin position="78"/>
        <end position="116"/>
    </location>
</feature>
<sequence length="518" mass="53389">MAKHARGARCSVLCLAVLVYQLCTLVQRDFAGVPGNRASPVVRRAQPDAKVLAKEVQPAQPSAEEELQLLNQTQGALEKELQKELASAPAPKSEQAEESKPSRAAQKTAETKERVAEKKLRLEREAQKAQDVSEDEFELDFDFAGYAKQAREMAAEAGKEAAKPGKESAAARGKQLALEFVASGLDAASEAPVLVPVGVATLGVVLLALTSGRPAETPVSARPKPAAPVLVTAPSRATVSERLEASPPAPAATPTPAAPAAPAAPKVVPKVPTRQDLPWAKDFAKSARDTLKTVADELPAAEEVVEKELPVAESAIEWVSSLTPENAPEKIEKDALPAFGRLAGEALRSTLRAGALGLDFASKNLPAAEEALGKAVEKGMPMAQSALRDAASGARSLAKEGLPGLPETESNSVVRALVSAAPDVLSNTAKVLDATADAAPQVSSTVGQAVTMVTPIAQATLGVASNVVGGVSQIPGSTVEQAVGKLSDTVKASIPPDAAANAKQLIESAASSVLTPTK</sequence>
<keyword evidence="2" id="KW-0732">Signal</keyword>
<accession>A0A812X1H7</accession>
<dbReference type="Proteomes" id="UP000649617">
    <property type="component" value="Unassembled WGS sequence"/>
</dbReference>
<comment type="caution">
    <text evidence="3">The sequence shown here is derived from an EMBL/GenBank/DDBJ whole genome shotgun (WGS) entry which is preliminary data.</text>
</comment>
<protein>
    <submittedName>
        <fullName evidence="3">Uncharacterized protein</fullName>
    </submittedName>
</protein>
<reference evidence="3" key="1">
    <citation type="submission" date="2021-02" db="EMBL/GenBank/DDBJ databases">
        <authorList>
            <person name="Dougan E. K."/>
            <person name="Rhodes N."/>
            <person name="Thang M."/>
            <person name="Chan C."/>
        </authorList>
    </citation>
    <scope>NUCLEOTIDE SEQUENCE</scope>
</reference>
<name>A0A812X1H7_SYMPI</name>
<dbReference type="OrthoDB" id="435968at2759"/>
<evidence type="ECO:0000313" key="3">
    <source>
        <dbReference type="EMBL" id="CAE7698129.1"/>
    </source>
</evidence>
<dbReference type="AlphaFoldDB" id="A0A812X1H7"/>
<dbReference type="EMBL" id="CAJNIZ010044690">
    <property type="protein sequence ID" value="CAE7698129.1"/>
    <property type="molecule type" value="Genomic_DNA"/>
</dbReference>
<evidence type="ECO:0000256" key="1">
    <source>
        <dbReference type="SAM" id="MobiDB-lite"/>
    </source>
</evidence>
<feature type="compositionally biased region" description="Pro residues" evidence="1">
    <location>
        <begin position="247"/>
        <end position="259"/>
    </location>
</feature>
<evidence type="ECO:0000256" key="2">
    <source>
        <dbReference type="SAM" id="SignalP"/>
    </source>
</evidence>